<dbReference type="EMBL" id="ML208343">
    <property type="protein sequence ID" value="TFK68846.1"/>
    <property type="molecule type" value="Genomic_DNA"/>
</dbReference>
<organism evidence="1 2">
    <name type="scientific">Pluteus cervinus</name>
    <dbReference type="NCBI Taxonomy" id="181527"/>
    <lineage>
        <taxon>Eukaryota</taxon>
        <taxon>Fungi</taxon>
        <taxon>Dikarya</taxon>
        <taxon>Basidiomycota</taxon>
        <taxon>Agaricomycotina</taxon>
        <taxon>Agaricomycetes</taxon>
        <taxon>Agaricomycetidae</taxon>
        <taxon>Agaricales</taxon>
        <taxon>Pluteineae</taxon>
        <taxon>Pluteaceae</taxon>
        <taxon>Pluteus</taxon>
    </lineage>
</organism>
<dbReference type="Proteomes" id="UP000308600">
    <property type="component" value="Unassembled WGS sequence"/>
</dbReference>
<proteinExistence type="predicted"/>
<sequence length="200" mass="22969">MLKGCDHQEAGAHTQLLPPQIVDVNQDMLQEHNSVHLPEFAGEDDGSQEYDEGIQLDDDDDPGPYLDSQQYDSAQTYQGEDYPTEDQLQLCFVPQTHHYEFWDMREQDLFVCYAQLQLLFKDPARWNKSRGKPECPEPKFVRLECSIAPTTPRDTRYDPHNDYREYDPDNSLYKMSGSIQAGNDSTAGHHPIGVQIEDTT</sequence>
<keyword evidence="2" id="KW-1185">Reference proteome</keyword>
<name>A0ACD3ATF3_9AGAR</name>
<evidence type="ECO:0000313" key="1">
    <source>
        <dbReference type="EMBL" id="TFK68846.1"/>
    </source>
</evidence>
<gene>
    <name evidence="1" type="ORF">BDN72DRAFT_858144</name>
</gene>
<protein>
    <submittedName>
        <fullName evidence="1">Uncharacterized protein</fullName>
    </submittedName>
</protein>
<evidence type="ECO:0000313" key="2">
    <source>
        <dbReference type="Proteomes" id="UP000308600"/>
    </source>
</evidence>
<accession>A0ACD3ATF3</accession>
<reference evidence="1 2" key="1">
    <citation type="journal article" date="2019" name="Nat. Ecol. Evol.">
        <title>Megaphylogeny resolves global patterns of mushroom evolution.</title>
        <authorList>
            <person name="Varga T."/>
            <person name="Krizsan K."/>
            <person name="Foldi C."/>
            <person name="Dima B."/>
            <person name="Sanchez-Garcia M."/>
            <person name="Sanchez-Ramirez S."/>
            <person name="Szollosi G.J."/>
            <person name="Szarkandi J.G."/>
            <person name="Papp V."/>
            <person name="Albert L."/>
            <person name="Andreopoulos W."/>
            <person name="Angelini C."/>
            <person name="Antonin V."/>
            <person name="Barry K.W."/>
            <person name="Bougher N.L."/>
            <person name="Buchanan P."/>
            <person name="Buyck B."/>
            <person name="Bense V."/>
            <person name="Catcheside P."/>
            <person name="Chovatia M."/>
            <person name="Cooper J."/>
            <person name="Damon W."/>
            <person name="Desjardin D."/>
            <person name="Finy P."/>
            <person name="Geml J."/>
            <person name="Haridas S."/>
            <person name="Hughes K."/>
            <person name="Justo A."/>
            <person name="Karasinski D."/>
            <person name="Kautmanova I."/>
            <person name="Kiss B."/>
            <person name="Kocsube S."/>
            <person name="Kotiranta H."/>
            <person name="LaButti K.M."/>
            <person name="Lechner B.E."/>
            <person name="Liimatainen K."/>
            <person name="Lipzen A."/>
            <person name="Lukacs Z."/>
            <person name="Mihaltcheva S."/>
            <person name="Morgado L.N."/>
            <person name="Niskanen T."/>
            <person name="Noordeloos M.E."/>
            <person name="Ohm R.A."/>
            <person name="Ortiz-Santana B."/>
            <person name="Ovrebo C."/>
            <person name="Racz N."/>
            <person name="Riley R."/>
            <person name="Savchenko A."/>
            <person name="Shiryaev A."/>
            <person name="Soop K."/>
            <person name="Spirin V."/>
            <person name="Szebenyi C."/>
            <person name="Tomsovsky M."/>
            <person name="Tulloss R.E."/>
            <person name="Uehling J."/>
            <person name="Grigoriev I.V."/>
            <person name="Vagvolgyi C."/>
            <person name="Papp T."/>
            <person name="Martin F.M."/>
            <person name="Miettinen O."/>
            <person name="Hibbett D.S."/>
            <person name="Nagy L.G."/>
        </authorList>
    </citation>
    <scope>NUCLEOTIDE SEQUENCE [LARGE SCALE GENOMIC DNA]</scope>
    <source>
        <strain evidence="1 2">NL-1719</strain>
    </source>
</reference>